<reference evidence="2" key="1">
    <citation type="journal article" date="2022" name="bioRxiv">
        <title>Sequencing and chromosome-scale assembly of the giantPleurodeles waltlgenome.</title>
        <authorList>
            <person name="Brown T."/>
            <person name="Elewa A."/>
            <person name="Iarovenko S."/>
            <person name="Subramanian E."/>
            <person name="Araus A.J."/>
            <person name="Petzold A."/>
            <person name="Susuki M."/>
            <person name="Suzuki K.-i.T."/>
            <person name="Hayashi T."/>
            <person name="Toyoda A."/>
            <person name="Oliveira C."/>
            <person name="Osipova E."/>
            <person name="Leigh N.D."/>
            <person name="Simon A."/>
            <person name="Yun M.H."/>
        </authorList>
    </citation>
    <scope>NUCLEOTIDE SEQUENCE</scope>
    <source>
        <strain evidence="2">20211129_DDA</strain>
        <tissue evidence="2">Liver</tissue>
    </source>
</reference>
<protein>
    <submittedName>
        <fullName evidence="2">Uncharacterized protein</fullName>
    </submittedName>
</protein>
<organism evidence="2 3">
    <name type="scientific">Pleurodeles waltl</name>
    <name type="common">Iberian ribbed newt</name>
    <dbReference type="NCBI Taxonomy" id="8319"/>
    <lineage>
        <taxon>Eukaryota</taxon>
        <taxon>Metazoa</taxon>
        <taxon>Chordata</taxon>
        <taxon>Craniata</taxon>
        <taxon>Vertebrata</taxon>
        <taxon>Euteleostomi</taxon>
        <taxon>Amphibia</taxon>
        <taxon>Batrachia</taxon>
        <taxon>Caudata</taxon>
        <taxon>Salamandroidea</taxon>
        <taxon>Salamandridae</taxon>
        <taxon>Pleurodelinae</taxon>
        <taxon>Pleurodeles</taxon>
    </lineage>
</organism>
<gene>
    <name evidence="2" type="ORF">NDU88_001774</name>
</gene>
<comment type="caution">
    <text evidence="2">The sequence shown here is derived from an EMBL/GenBank/DDBJ whole genome shotgun (WGS) entry which is preliminary data.</text>
</comment>
<evidence type="ECO:0000313" key="3">
    <source>
        <dbReference type="Proteomes" id="UP001066276"/>
    </source>
</evidence>
<evidence type="ECO:0000256" key="1">
    <source>
        <dbReference type="SAM" id="MobiDB-lite"/>
    </source>
</evidence>
<dbReference type="EMBL" id="JANPWB010000004">
    <property type="protein sequence ID" value="KAJ1192467.1"/>
    <property type="molecule type" value="Genomic_DNA"/>
</dbReference>
<feature type="region of interest" description="Disordered" evidence="1">
    <location>
        <begin position="79"/>
        <end position="98"/>
    </location>
</feature>
<keyword evidence="3" id="KW-1185">Reference proteome</keyword>
<dbReference type="Proteomes" id="UP001066276">
    <property type="component" value="Chromosome 2_2"/>
</dbReference>
<accession>A0AAV7UXN6</accession>
<sequence>MLCCRVRSWGIAGKSGVSSVNQLTDMWCVPRQLFFGTRLRAGFAAALGWLLMAPKALRAPKASRVSRVKPGLVTSMERRDQKHLPYPKQTELASSKQDGRVACRWRNSKWAVKGGW</sequence>
<proteinExistence type="predicted"/>
<name>A0AAV7UXN6_PLEWA</name>
<evidence type="ECO:0000313" key="2">
    <source>
        <dbReference type="EMBL" id="KAJ1192467.1"/>
    </source>
</evidence>
<dbReference type="AlphaFoldDB" id="A0AAV7UXN6"/>